<dbReference type="EMBL" id="UINC01029055">
    <property type="protein sequence ID" value="SVB11138.1"/>
    <property type="molecule type" value="Genomic_DNA"/>
</dbReference>
<dbReference type="SUPFAM" id="SSF56601">
    <property type="entry name" value="beta-lactamase/transpeptidase-like"/>
    <property type="match status" value="1"/>
</dbReference>
<dbReference type="PRINTS" id="PR00922">
    <property type="entry name" value="DADACBPTASE3"/>
</dbReference>
<dbReference type="NCBIfam" id="TIGR00666">
    <property type="entry name" value="PBP4"/>
    <property type="match status" value="1"/>
</dbReference>
<name>A0A382BBJ1_9ZZZZ</name>
<dbReference type="InterPro" id="IPR012338">
    <property type="entry name" value="Beta-lactam/transpept-like"/>
</dbReference>
<proteinExistence type="inferred from homology"/>
<gene>
    <name evidence="3" type="ORF">METZ01_LOCUS163992</name>
</gene>
<evidence type="ECO:0008006" key="4">
    <source>
        <dbReference type="Google" id="ProtNLM"/>
    </source>
</evidence>
<dbReference type="InterPro" id="IPR000667">
    <property type="entry name" value="Peptidase_S13"/>
</dbReference>
<evidence type="ECO:0000313" key="3">
    <source>
        <dbReference type="EMBL" id="SVB11138.1"/>
    </source>
</evidence>
<protein>
    <recommendedName>
        <fullName evidence="4">D-alanyl-D-alanine carboxypeptidase/D-alanyl-D-alanine-endopeptidase</fullName>
    </recommendedName>
</protein>
<dbReference type="PANTHER" id="PTHR30023">
    <property type="entry name" value="D-ALANYL-D-ALANINE CARBOXYPEPTIDASE"/>
    <property type="match status" value="1"/>
</dbReference>
<dbReference type="GO" id="GO:0004185">
    <property type="term" value="F:serine-type carboxypeptidase activity"/>
    <property type="evidence" value="ECO:0007669"/>
    <property type="project" value="InterPro"/>
</dbReference>
<dbReference type="AlphaFoldDB" id="A0A382BBJ1"/>
<dbReference type="Gene3D" id="3.50.80.20">
    <property type="entry name" value="D-Ala-D-Ala carboxypeptidase C, peptidase S13"/>
    <property type="match status" value="1"/>
</dbReference>
<evidence type="ECO:0000256" key="1">
    <source>
        <dbReference type="ARBA" id="ARBA00006096"/>
    </source>
</evidence>
<keyword evidence="2" id="KW-0378">Hydrolase</keyword>
<accession>A0A382BBJ1</accession>
<sequence length="484" mass="54080">MLKRCVNKKIFSLISLIFVVLTSVSAYAKNTIPEEIKSLASIYNVPLDNLSIIVQPVGSEIRLINLNSNVYRNPASVTKLFTAYVGIDYLGPDFIWTTKVFSSDAINDGVIDSLIFQGGGDPYITIEHLRQMVTELRSLGIHTINNGLIVEQEFFQQPRMSTSVFDDDPLRPYNVMHTSFLVNSNKIDFTVTKKSTNTIQIEPVFLPAGVSFLNQLEMVAGSCGNFRDDVNFTEIIQEKYPPHTVIVLTGMYPENCDVFEHDISLTDANHYFFGAFKRLWLESGGSFKGYIREGNATLFDQPLVSFDSAMLAEIAPESIKESDNLISRHIFLSLNQSLLGKKNYKASRKIMKKVLSKNGINMTNSAFVENGSGLSRNTKMRPATILDLLQAMKQHSSSDILLNALPVSGVDGTLEDKYQSDLLKQRLKLKTGTLDGVSGLAGFITGLSGKEYIFVFIHNDIPDYSYRVSPFREALLNWVVDDIN</sequence>
<dbReference type="PANTHER" id="PTHR30023:SF0">
    <property type="entry name" value="PENICILLIN-SENSITIVE CARBOXYPEPTIDASE A"/>
    <property type="match status" value="1"/>
</dbReference>
<reference evidence="3" key="1">
    <citation type="submission" date="2018-05" db="EMBL/GenBank/DDBJ databases">
        <authorList>
            <person name="Lanie J.A."/>
            <person name="Ng W.-L."/>
            <person name="Kazmierczak K.M."/>
            <person name="Andrzejewski T.M."/>
            <person name="Davidsen T.M."/>
            <person name="Wayne K.J."/>
            <person name="Tettelin H."/>
            <person name="Glass J.I."/>
            <person name="Rusch D."/>
            <person name="Podicherti R."/>
            <person name="Tsui H.-C.T."/>
            <person name="Winkler M.E."/>
        </authorList>
    </citation>
    <scope>NUCLEOTIDE SEQUENCE</scope>
</reference>
<evidence type="ECO:0000256" key="2">
    <source>
        <dbReference type="ARBA" id="ARBA00022801"/>
    </source>
</evidence>
<dbReference type="Pfam" id="PF02113">
    <property type="entry name" value="Peptidase_S13"/>
    <property type="match status" value="1"/>
</dbReference>
<dbReference type="GO" id="GO:0006508">
    <property type="term" value="P:proteolysis"/>
    <property type="evidence" value="ECO:0007669"/>
    <property type="project" value="InterPro"/>
</dbReference>
<dbReference type="Gene3D" id="3.40.710.10">
    <property type="entry name" value="DD-peptidase/beta-lactamase superfamily"/>
    <property type="match status" value="1"/>
</dbReference>
<dbReference type="GO" id="GO:0000270">
    <property type="term" value="P:peptidoglycan metabolic process"/>
    <property type="evidence" value="ECO:0007669"/>
    <property type="project" value="TreeGrafter"/>
</dbReference>
<organism evidence="3">
    <name type="scientific">marine metagenome</name>
    <dbReference type="NCBI Taxonomy" id="408172"/>
    <lineage>
        <taxon>unclassified sequences</taxon>
        <taxon>metagenomes</taxon>
        <taxon>ecological metagenomes</taxon>
    </lineage>
</organism>
<comment type="similarity">
    <text evidence="1">Belongs to the peptidase S13 family.</text>
</comment>